<dbReference type="CDD" id="cd03257">
    <property type="entry name" value="ABC_NikE_OppD_transporters"/>
    <property type="match status" value="1"/>
</dbReference>
<evidence type="ECO:0000259" key="8">
    <source>
        <dbReference type="PROSITE" id="PS50893"/>
    </source>
</evidence>
<evidence type="ECO:0000256" key="5">
    <source>
        <dbReference type="ARBA" id="ARBA00022741"/>
    </source>
</evidence>
<sequence length="322" mass="34591">MLDIRNLSLSVSVQGKRVDAVSGVSLQLEAGRVLGLVGESGCGKSLTAQAILRLGEYQGVNKSSGDILINGESLFSMSDERLRRIRGGRIAMVFQEPMTALNPVFSIESQITEVIRLHLDMSKDQARQRAVDLLRDVGMQDAETILKQYPDALSGGMRQRVLIAMAMAADPDYIIADEPTTALDVSVQKRIIALLLNLQKKRGLGLLLVTHDFGLVAEMCDDVAVMYAGQIVEAGPVKEIFDRPAHPYTRALMGCRPEVSGSGGALAVIPGQVPQPGRWPVGCHFAPRCALADAACKATPVNADAWSGNSHVARCIHVENPA</sequence>
<keyword evidence="6 9" id="KW-0067">ATP-binding</keyword>
<keyword evidence="7" id="KW-0472">Membrane</keyword>
<evidence type="ECO:0000256" key="3">
    <source>
        <dbReference type="ARBA" id="ARBA00022448"/>
    </source>
</evidence>
<feature type="domain" description="ABC transporter" evidence="8">
    <location>
        <begin position="4"/>
        <end position="253"/>
    </location>
</feature>
<reference evidence="9 10" key="1">
    <citation type="submission" date="2016-12" db="EMBL/GenBank/DDBJ databases">
        <title>Isolation and genomic insights into novel planktonic Zetaproteobacteria from stratified waters of the Chesapeake Bay.</title>
        <authorList>
            <person name="McAllister S.M."/>
            <person name="Kato S."/>
            <person name="Chan C.S."/>
            <person name="Chiu B.K."/>
            <person name="Field E.K."/>
        </authorList>
    </citation>
    <scope>NUCLEOTIDE SEQUENCE [LARGE SCALE GENOMIC DNA]</scope>
    <source>
        <strain evidence="9 10">CP-8</strain>
    </source>
</reference>
<evidence type="ECO:0000256" key="1">
    <source>
        <dbReference type="ARBA" id="ARBA00004417"/>
    </source>
</evidence>
<dbReference type="NCBIfam" id="TIGR01727">
    <property type="entry name" value="oligo_HPY"/>
    <property type="match status" value="1"/>
</dbReference>
<dbReference type="PANTHER" id="PTHR43297">
    <property type="entry name" value="OLIGOPEPTIDE TRANSPORT ATP-BINDING PROTEIN APPD"/>
    <property type="match status" value="1"/>
</dbReference>
<dbReference type="PANTHER" id="PTHR43297:SF2">
    <property type="entry name" value="DIPEPTIDE TRANSPORT ATP-BINDING PROTEIN DPPD"/>
    <property type="match status" value="1"/>
</dbReference>
<dbReference type="GO" id="GO:0055085">
    <property type="term" value="P:transmembrane transport"/>
    <property type="evidence" value="ECO:0007669"/>
    <property type="project" value="UniProtKB-ARBA"/>
</dbReference>
<evidence type="ECO:0000313" key="9">
    <source>
        <dbReference type="EMBL" id="ATX81743.1"/>
    </source>
</evidence>
<dbReference type="InterPro" id="IPR017871">
    <property type="entry name" value="ABC_transporter-like_CS"/>
</dbReference>
<proteinExistence type="inferred from homology"/>
<evidence type="ECO:0000256" key="4">
    <source>
        <dbReference type="ARBA" id="ARBA00022475"/>
    </source>
</evidence>
<evidence type="ECO:0000313" key="10">
    <source>
        <dbReference type="Proteomes" id="UP000231637"/>
    </source>
</evidence>
<accession>A0A2K8L3B0</accession>
<dbReference type="GO" id="GO:0016887">
    <property type="term" value="F:ATP hydrolysis activity"/>
    <property type="evidence" value="ECO:0007669"/>
    <property type="project" value="InterPro"/>
</dbReference>
<dbReference type="SMART" id="SM00382">
    <property type="entry name" value="AAA"/>
    <property type="match status" value="1"/>
</dbReference>
<dbReference type="InterPro" id="IPR027417">
    <property type="entry name" value="P-loop_NTPase"/>
</dbReference>
<dbReference type="SUPFAM" id="SSF52540">
    <property type="entry name" value="P-loop containing nucleoside triphosphate hydrolases"/>
    <property type="match status" value="1"/>
</dbReference>
<dbReference type="AlphaFoldDB" id="A0A2K8L3B0"/>
<dbReference type="InterPro" id="IPR050388">
    <property type="entry name" value="ABC_Ni/Peptide_Import"/>
</dbReference>
<dbReference type="InterPro" id="IPR013563">
    <property type="entry name" value="Oligopep_ABC_C"/>
</dbReference>
<dbReference type="Pfam" id="PF00005">
    <property type="entry name" value="ABC_tran"/>
    <property type="match status" value="1"/>
</dbReference>
<dbReference type="GO" id="GO:0005886">
    <property type="term" value="C:plasma membrane"/>
    <property type="evidence" value="ECO:0007669"/>
    <property type="project" value="UniProtKB-SubCell"/>
</dbReference>
<keyword evidence="4" id="KW-1003">Cell membrane</keyword>
<dbReference type="InterPro" id="IPR003439">
    <property type="entry name" value="ABC_transporter-like_ATP-bd"/>
</dbReference>
<comment type="similarity">
    <text evidence="2">Belongs to the ABC transporter superfamily.</text>
</comment>
<dbReference type="Proteomes" id="UP000231637">
    <property type="component" value="Chromosome"/>
</dbReference>
<protein>
    <submittedName>
        <fullName evidence="9">Peptide/nickel transport system ATP-binding protein</fullName>
    </submittedName>
</protein>
<dbReference type="EMBL" id="CP018800">
    <property type="protein sequence ID" value="ATX81743.1"/>
    <property type="molecule type" value="Genomic_DNA"/>
</dbReference>
<keyword evidence="10" id="KW-1185">Reference proteome</keyword>
<keyword evidence="3" id="KW-0813">Transport</keyword>
<organism evidence="9 10">
    <name type="scientific">Mariprofundus ferrinatatus</name>
    <dbReference type="NCBI Taxonomy" id="1921087"/>
    <lineage>
        <taxon>Bacteria</taxon>
        <taxon>Pseudomonadati</taxon>
        <taxon>Pseudomonadota</taxon>
        <taxon>Candidatius Mariprofundia</taxon>
        <taxon>Mariprofundales</taxon>
        <taxon>Mariprofundaceae</taxon>
        <taxon>Mariprofundus</taxon>
    </lineage>
</organism>
<dbReference type="PROSITE" id="PS00211">
    <property type="entry name" value="ABC_TRANSPORTER_1"/>
    <property type="match status" value="1"/>
</dbReference>
<comment type="subcellular location">
    <subcellularLocation>
        <location evidence="1">Cell inner membrane</location>
        <topology evidence="1">Peripheral membrane protein</topology>
    </subcellularLocation>
</comment>
<dbReference type="Gene3D" id="3.40.50.300">
    <property type="entry name" value="P-loop containing nucleotide triphosphate hydrolases"/>
    <property type="match status" value="1"/>
</dbReference>
<keyword evidence="5" id="KW-0547">Nucleotide-binding</keyword>
<dbReference type="PROSITE" id="PS50893">
    <property type="entry name" value="ABC_TRANSPORTER_2"/>
    <property type="match status" value="1"/>
</dbReference>
<dbReference type="RefSeq" id="WP_100265168.1">
    <property type="nucleotide sequence ID" value="NZ_CP018800.1"/>
</dbReference>
<name>A0A2K8L3B0_9PROT</name>
<dbReference type="GO" id="GO:0015833">
    <property type="term" value="P:peptide transport"/>
    <property type="evidence" value="ECO:0007669"/>
    <property type="project" value="InterPro"/>
</dbReference>
<dbReference type="Pfam" id="PF08352">
    <property type="entry name" value="oligo_HPY"/>
    <property type="match status" value="1"/>
</dbReference>
<gene>
    <name evidence="9" type="ORF">Ga0123462_0874</name>
</gene>
<evidence type="ECO:0000256" key="2">
    <source>
        <dbReference type="ARBA" id="ARBA00005417"/>
    </source>
</evidence>
<evidence type="ECO:0000256" key="7">
    <source>
        <dbReference type="ARBA" id="ARBA00023136"/>
    </source>
</evidence>
<dbReference type="OrthoDB" id="5288952at2"/>
<evidence type="ECO:0000256" key="6">
    <source>
        <dbReference type="ARBA" id="ARBA00022840"/>
    </source>
</evidence>
<dbReference type="FunFam" id="3.40.50.300:FF:000016">
    <property type="entry name" value="Oligopeptide ABC transporter ATP-binding component"/>
    <property type="match status" value="1"/>
</dbReference>
<dbReference type="InterPro" id="IPR003593">
    <property type="entry name" value="AAA+_ATPase"/>
</dbReference>
<dbReference type="GO" id="GO:0005524">
    <property type="term" value="F:ATP binding"/>
    <property type="evidence" value="ECO:0007669"/>
    <property type="project" value="UniProtKB-KW"/>
</dbReference>
<dbReference type="KEGG" id="mfn:Ga0123462_0874"/>